<keyword evidence="1" id="KW-1133">Transmembrane helix</keyword>
<dbReference type="Proteomes" id="UP001642464">
    <property type="component" value="Unassembled WGS sequence"/>
</dbReference>
<name>A0ABP0J7Z3_9DINO</name>
<evidence type="ECO:0000313" key="2">
    <source>
        <dbReference type="EMBL" id="CAK9010472.1"/>
    </source>
</evidence>
<proteinExistence type="predicted"/>
<reference evidence="2 3" key="1">
    <citation type="submission" date="2024-02" db="EMBL/GenBank/DDBJ databases">
        <authorList>
            <person name="Chen Y."/>
            <person name="Shah S."/>
            <person name="Dougan E. K."/>
            <person name="Thang M."/>
            <person name="Chan C."/>
        </authorList>
    </citation>
    <scope>NUCLEOTIDE SEQUENCE [LARGE SCALE GENOMIC DNA]</scope>
</reference>
<gene>
    <name evidence="2" type="ORF">SCF082_LOCUS10698</name>
</gene>
<protein>
    <submittedName>
        <fullName evidence="2">Inter-alpha-trypsin inhibitor heavy chain H2</fullName>
    </submittedName>
</protein>
<keyword evidence="1" id="KW-0812">Transmembrane</keyword>
<dbReference type="EMBL" id="CAXAMM010006290">
    <property type="protein sequence ID" value="CAK9010472.1"/>
    <property type="molecule type" value="Genomic_DNA"/>
</dbReference>
<keyword evidence="1" id="KW-0472">Membrane</keyword>
<evidence type="ECO:0000313" key="3">
    <source>
        <dbReference type="Proteomes" id="UP001642464"/>
    </source>
</evidence>
<feature type="transmembrane region" description="Helical" evidence="1">
    <location>
        <begin position="172"/>
        <end position="198"/>
    </location>
</feature>
<keyword evidence="3" id="KW-1185">Reference proteome</keyword>
<organism evidence="2 3">
    <name type="scientific">Durusdinium trenchii</name>
    <dbReference type="NCBI Taxonomy" id="1381693"/>
    <lineage>
        <taxon>Eukaryota</taxon>
        <taxon>Sar</taxon>
        <taxon>Alveolata</taxon>
        <taxon>Dinophyceae</taxon>
        <taxon>Suessiales</taxon>
        <taxon>Symbiodiniaceae</taxon>
        <taxon>Durusdinium</taxon>
    </lineage>
</organism>
<evidence type="ECO:0000256" key="1">
    <source>
        <dbReference type="SAM" id="Phobius"/>
    </source>
</evidence>
<accession>A0ABP0J7Z3</accession>
<sequence>AVLDAAGHDFTDTAPTHSMWPTWLRRRRSGRESKSGTKTTMTTGLGAACAAVLAGLPQALGARESCPCLTELPQALVKSEALDEERGCLFFQDASGTRHCYPTDYGLGGCKAHDEDLEPFCSSSPSPSFLCEKEWCFVDSDNCDLVTVESSIFPGVGLRYSNGTCIGQSVPWGLRVCFLAFAGIFLIPMCYVMFVECIRFYKPCSRKLQSCSRKLKLPTFAPYRQTKENPVAEAADDFSLAQV</sequence>
<feature type="non-terminal residue" evidence="2">
    <location>
        <position position="1"/>
    </location>
</feature>
<comment type="caution">
    <text evidence="2">The sequence shown here is derived from an EMBL/GenBank/DDBJ whole genome shotgun (WGS) entry which is preliminary data.</text>
</comment>